<sequence length="26" mass="2937">REGSALPEASLAFHRAIPTYPRTQMH</sequence>
<reference evidence="1" key="1">
    <citation type="journal article" date="2019" name="Sci. Rep.">
        <title>Draft genome of Tanacetum cinerariifolium, the natural source of mosquito coil.</title>
        <authorList>
            <person name="Yamashiro T."/>
            <person name="Shiraishi A."/>
            <person name="Satake H."/>
            <person name="Nakayama K."/>
        </authorList>
    </citation>
    <scope>NUCLEOTIDE SEQUENCE</scope>
</reference>
<evidence type="ECO:0000313" key="1">
    <source>
        <dbReference type="EMBL" id="GEZ44624.1"/>
    </source>
</evidence>
<dbReference type="EMBL" id="BKCJ010279904">
    <property type="protein sequence ID" value="GEZ44624.1"/>
    <property type="molecule type" value="Genomic_DNA"/>
</dbReference>
<name>A0A699IBK5_TANCI</name>
<dbReference type="AlphaFoldDB" id="A0A699IBK5"/>
<proteinExistence type="predicted"/>
<comment type="caution">
    <text evidence="1">The sequence shown here is derived from an EMBL/GenBank/DDBJ whole genome shotgun (WGS) entry which is preliminary data.</text>
</comment>
<gene>
    <name evidence="1" type="ORF">Tci_516597</name>
</gene>
<accession>A0A699IBK5</accession>
<feature type="non-terminal residue" evidence="1">
    <location>
        <position position="1"/>
    </location>
</feature>
<protein>
    <submittedName>
        <fullName evidence="1">Uncharacterized protein</fullName>
    </submittedName>
</protein>
<organism evidence="1">
    <name type="scientific">Tanacetum cinerariifolium</name>
    <name type="common">Dalmatian daisy</name>
    <name type="synonym">Chrysanthemum cinerariifolium</name>
    <dbReference type="NCBI Taxonomy" id="118510"/>
    <lineage>
        <taxon>Eukaryota</taxon>
        <taxon>Viridiplantae</taxon>
        <taxon>Streptophyta</taxon>
        <taxon>Embryophyta</taxon>
        <taxon>Tracheophyta</taxon>
        <taxon>Spermatophyta</taxon>
        <taxon>Magnoliopsida</taxon>
        <taxon>eudicotyledons</taxon>
        <taxon>Gunneridae</taxon>
        <taxon>Pentapetalae</taxon>
        <taxon>asterids</taxon>
        <taxon>campanulids</taxon>
        <taxon>Asterales</taxon>
        <taxon>Asteraceae</taxon>
        <taxon>Asteroideae</taxon>
        <taxon>Anthemideae</taxon>
        <taxon>Anthemidinae</taxon>
        <taxon>Tanacetum</taxon>
    </lineage>
</organism>